<accession>A0A9D3X8C8</accession>
<keyword evidence="3" id="KW-1185">Reference proteome</keyword>
<reference evidence="2" key="1">
    <citation type="submission" date="2021-09" db="EMBL/GenBank/DDBJ databases">
        <title>The genome of Mauremys mutica provides insights into the evolution of semi-aquatic lifestyle.</title>
        <authorList>
            <person name="Gong S."/>
            <person name="Gao Y."/>
        </authorList>
    </citation>
    <scope>NUCLEOTIDE SEQUENCE</scope>
    <source>
        <strain evidence="2">MM-2020</strain>
        <tissue evidence="2">Muscle</tissue>
    </source>
</reference>
<protein>
    <submittedName>
        <fullName evidence="2">Uncharacterized protein</fullName>
    </submittedName>
</protein>
<dbReference type="AlphaFoldDB" id="A0A9D3X8C8"/>
<name>A0A9D3X8C8_9SAUR</name>
<comment type="caution">
    <text evidence="2">The sequence shown here is derived from an EMBL/GenBank/DDBJ whole genome shotgun (WGS) entry which is preliminary data.</text>
</comment>
<gene>
    <name evidence="2" type="ORF">KIL84_008758</name>
</gene>
<dbReference type="Proteomes" id="UP000827986">
    <property type="component" value="Unassembled WGS sequence"/>
</dbReference>
<proteinExistence type="predicted"/>
<evidence type="ECO:0000313" key="3">
    <source>
        <dbReference type="Proteomes" id="UP000827986"/>
    </source>
</evidence>
<sequence length="111" mass="11692">MACREGAEAQHDSLVKPCGREFIRTVIASCGGSWGRFYSWCTGQEPGKAGAKQLRWLNSDRLAAGPEVAEGPGSPEGTRHPALAATLGPQENPGAALLPQRVARNIGPEGR</sequence>
<dbReference type="EMBL" id="JAHDVG010000479">
    <property type="protein sequence ID" value="KAH1174767.1"/>
    <property type="molecule type" value="Genomic_DNA"/>
</dbReference>
<feature type="region of interest" description="Disordered" evidence="1">
    <location>
        <begin position="62"/>
        <end position="111"/>
    </location>
</feature>
<evidence type="ECO:0000256" key="1">
    <source>
        <dbReference type="SAM" id="MobiDB-lite"/>
    </source>
</evidence>
<evidence type="ECO:0000313" key="2">
    <source>
        <dbReference type="EMBL" id="KAH1174767.1"/>
    </source>
</evidence>
<organism evidence="2 3">
    <name type="scientific">Mauremys mutica</name>
    <name type="common">yellowpond turtle</name>
    <dbReference type="NCBI Taxonomy" id="74926"/>
    <lineage>
        <taxon>Eukaryota</taxon>
        <taxon>Metazoa</taxon>
        <taxon>Chordata</taxon>
        <taxon>Craniata</taxon>
        <taxon>Vertebrata</taxon>
        <taxon>Euteleostomi</taxon>
        <taxon>Archelosauria</taxon>
        <taxon>Testudinata</taxon>
        <taxon>Testudines</taxon>
        <taxon>Cryptodira</taxon>
        <taxon>Durocryptodira</taxon>
        <taxon>Testudinoidea</taxon>
        <taxon>Geoemydidae</taxon>
        <taxon>Geoemydinae</taxon>
        <taxon>Mauremys</taxon>
    </lineage>
</organism>